<sequence length="187" mass="20391">MPGAVDTERFTPGAAHRDGPVCLFYHGRVDRRKGVLDLLHALPMVAGAWHCTISGIDPDVDEVQVIAADLELDDRVTFTGYADYDAVPELYRAHHVFVSPNYAEGFSNMIPEAMASGQAVLSFRSVGVANCIRDDENGVLVEPGDVPAIAAALRGLKIVSTDFDRRLEAGRGRTSTNRQRVISRDVR</sequence>
<evidence type="ECO:0000313" key="2">
    <source>
        <dbReference type="Proteomes" id="UP000197290"/>
    </source>
</evidence>
<organism evidence="1 2">
    <name type="scientific">Sphingomonas dokdonensis</name>
    <dbReference type="NCBI Taxonomy" id="344880"/>
    <lineage>
        <taxon>Bacteria</taxon>
        <taxon>Pseudomonadati</taxon>
        <taxon>Pseudomonadota</taxon>
        <taxon>Alphaproteobacteria</taxon>
        <taxon>Sphingomonadales</taxon>
        <taxon>Sphingomonadaceae</taxon>
        <taxon>Sphingomonas</taxon>
    </lineage>
</organism>
<dbReference type="GO" id="GO:0016757">
    <property type="term" value="F:glycosyltransferase activity"/>
    <property type="evidence" value="ECO:0007669"/>
    <property type="project" value="UniProtKB-KW"/>
</dbReference>
<dbReference type="CDD" id="cd03801">
    <property type="entry name" value="GT4_PimA-like"/>
    <property type="match status" value="1"/>
</dbReference>
<keyword evidence="1" id="KW-0328">Glycosyltransferase</keyword>
<dbReference type="PANTHER" id="PTHR12526">
    <property type="entry name" value="GLYCOSYLTRANSFERASE"/>
    <property type="match status" value="1"/>
</dbReference>
<dbReference type="EMBL" id="NBBI01000001">
    <property type="protein sequence ID" value="OWK33153.1"/>
    <property type="molecule type" value="Genomic_DNA"/>
</dbReference>
<proteinExistence type="predicted"/>
<name>A0A245ZTT8_9SPHN</name>
<dbReference type="AlphaFoldDB" id="A0A245ZTT8"/>
<dbReference type="Proteomes" id="UP000197290">
    <property type="component" value="Unassembled WGS sequence"/>
</dbReference>
<gene>
    <name evidence="1" type="primary">pimB_1</name>
    <name evidence="1" type="ORF">SPDO_00270</name>
</gene>
<reference evidence="1 2" key="1">
    <citation type="submission" date="2017-03" db="EMBL/GenBank/DDBJ databases">
        <title>Genome sequence of Sphingomonas dokdonensis DSM 21029.</title>
        <authorList>
            <person name="Poehlein A."/>
            <person name="Wuebbeler J.H."/>
            <person name="Steinbuechel A."/>
            <person name="Daniel R."/>
        </authorList>
    </citation>
    <scope>NUCLEOTIDE SEQUENCE [LARGE SCALE GENOMIC DNA]</scope>
    <source>
        <strain evidence="1 2">DSM 21029</strain>
    </source>
</reference>
<dbReference type="EC" id="2.4.1.57" evidence="1"/>
<dbReference type="RefSeq" id="WP_211279965.1">
    <property type="nucleotide sequence ID" value="NZ_NBBI01000001.1"/>
</dbReference>
<comment type="caution">
    <text evidence="1">The sequence shown here is derived from an EMBL/GenBank/DDBJ whole genome shotgun (WGS) entry which is preliminary data.</text>
</comment>
<protein>
    <submittedName>
        <fullName evidence="1">GDP-mannose-dependent alpha-(1-6)-phosphatidylinositol monomannoside mannosyltransferase</fullName>
        <ecNumber evidence="1">2.4.1.57</ecNumber>
    </submittedName>
</protein>
<keyword evidence="1" id="KW-0808">Transferase</keyword>
<dbReference type="Pfam" id="PF13692">
    <property type="entry name" value="Glyco_trans_1_4"/>
    <property type="match status" value="1"/>
</dbReference>
<keyword evidence="2" id="KW-1185">Reference proteome</keyword>
<evidence type="ECO:0000313" key="1">
    <source>
        <dbReference type="EMBL" id="OWK33153.1"/>
    </source>
</evidence>
<dbReference type="Gene3D" id="3.40.50.2000">
    <property type="entry name" value="Glycogen Phosphorylase B"/>
    <property type="match status" value="1"/>
</dbReference>
<dbReference type="SUPFAM" id="SSF53756">
    <property type="entry name" value="UDP-Glycosyltransferase/glycogen phosphorylase"/>
    <property type="match status" value="1"/>
</dbReference>
<accession>A0A245ZTT8</accession>